<comment type="caution">
    <text evidence="2">The sequence shown here is derived from an EMBL/GenBank/DDBJ whole genome shotgun (WGS) entry which is preliminary data.</text>
</comment>
<reference evidence="2 3" key="1">
    <citation type="submission" date="2020-08" db="EMBL/GenBank/DDBJ databases">
        <title>Bridging the membrane lipid divide: bacteria of the FCB group superphylum have the potential to synthesize archaeal ether lipids.</title>
        <authorList>
            <person name="Villanueva L."/>
            <person name="Von Meijenfeldt F.A.B."/>
            <person name="Westbye A.B."/>
            <person name="Yadav S."/>
            <person name="Hopmans E.C."/>
            <person name="Dutilh B.E."/>
            <person name="Sinninghe Damste J.S."/>
        </authorList>
    </citation>
    <scope>NUCLEOTIDE SEQUENCE [LARGE SCALE GENOMIC DNA]</scope>
    <source>
        <strain evidence="2">NIOZ-UU27</strain>
    </source>
</reference>
<proteinExistence type="predicted"/>
<gene>
    <name evidence="2" type="ORF">H8E19_07340</name>
</gene>
<dbReference type="Gene3D" id="3.40.50.1820">
    <property type="entry name" value="alpha/beta hydrolase"/>
    <property type="match status" value="1"/>
</dbReference>
<dbReference type="InterPro" id="IPR029058">
    <property type="entry name" value="AB_hydrolase_fold"/>
</dbReference>
<feature type="domain" description="AB hydrolase-1" evidence="1">
    <location>
        <begin position="27"/>
        <end position="246"/>
    </location>
</feature>
<evidence type="ECO:0000259" key="1">
    <source>
        <dbReference type="Pfam" id="PF12697"/>
    </source>
</evidence>
<dbReference type="PANTHER" id="PTHR43194:SF2">
    <property type="entry name" value="PEROXISOMAL MEMBRANE PROTEIN LPX1"/>
    <property type="match status" value="1"/>
</dbReference>
<protein>
    <submittedName>
        <fullName evidence="2">Alpha/beta hydrolase</fullName>
    </submittedName>
</protein>
<evidence type="ECO:0000313" key="3">
    <source>
        <dbReference type="Proteomes" id="UP000650524"/>
    </source>
</evidence>
<sequence>MITQELKSMGIGFEAGSEDFKEDRSTLVMIHGAGGRSRVWQTQTRLLKGSLNTLALDLPGSGESTGEAQSDLDGYTEWLIEVLRSIFREPPFLMGHSMGGAIVQKAALLEPDLMRGIILVGTGPRLQVAPVFLEGLKNNFEETVDTLIGYAYATGADNLLIKEGAELMKEAGSSVVYGDFSACNRFDVRNDVGAIKLPCLILCGDEDKLTPPALSKKLKDAISGSRLEIIPSAGHMVMIENHKAFNNYVLDFITSTPS</sequence>
<dbReference type="Pfam" id="PF12697">
    <property type="entry name" value="Abhydrolase_6"/>
    <property type="match status" value="1"/>
</dbReference>
<organism evidence="2 3">
    <name type="scientific">Candidatus Desulfacyla euxinica</name>
    <dbReference type="NCBI Taxonomy" id="2841693"/>
    <lineage>
        <taxon>Bacteria</taxon>
        <taxon>Deltaproteobacteria</taxon>
        <taxon>Candidatus Desulfacyla</taxon>
    </lineage>
</organism>
<evidence type="ECO:0000313" key="2">
    <source>
        <dbReference type="EMBL" id="MBC8177204.1"/>
    </source>
</evidence>
<dbReference type="InterPro" id="IPR000073">
    <property type="entry name" value="AB_hydrolase_1"/>
</dbReference>
<dbReference type="SUPFAM" id="SSF53474">
    <property type="entry name" value="alpha/beta-Hydrolases"/>
    <property type="match status" value="1"/>
</dbReference>
<dbReference type="PANTHER" id="PTHR43194">
    <property type="entry name" value="HYDROLASE ALPHA/BETA FOLD FAMILY"/>
    <property type="match status" value="1"/>
</dbReference>
<dbReference type="PRINTS" id="PR00111">
    <property type="entry name" value="ABHYDROLASE"/>
</dbReference>
<dbReference type="AlphaFoldDB" id="A0A8J6T7H5"/>
<dbReference type="InterPro" id="IPR050228">
    <property type="entry name" value="Carboxylesterase_BioH"/>
</dbReference>
<dbReference type="GO" id="GO:0016787">
    <property type="term" value="F:hydrolase activity"/>
    <property type="evidence" value="ECO:0007669"/>
    <property type="project" value="UniProtKB-KW"/>
</dbReference>
<accession>A0A8J6T7H5</accession>
<dbReference type="Proteomes" id="UP000650524">
    <property type="component" value="Unassembled WGS sequence"/>
</dbReference>
<dbReference type="EMBL" id="JACNJD010000197">
    <property type="protein sequence ID" value="MBC8177204.1"/>
    <property type="molecule type" value="Genomic_DNA"/>
</dbReference>
<keyword evidence="2" id="KW-0378">Hydrolase</keyword>
<name>A0A8J6T7H5_9DELT</name>